<dbReference type="Proteomes" id="UP000019132">
    <property type="component" value="Unassembled WGS sequence"/>
</dbReference>
<organism evidence="1 2">
    <name type="scientific">Globisporangium ultimum (strain ATCC 200006 / CBS 805.95 / DAOM BR144)</name>
    <name type="common">Pythium ultimum</name>
    <dbReference type="NCBI Taxonomy" id="431595"/>
    <lineage>
        <taxon>Eukaryota</taxon>
        <taxon>Sar</taxon>
        <taxon>Stramenopiles</taxon>
        <taxon>Oomycota</taxon>
        <taxon>Peronosporomycetes</taxon>
        <taxon>Pythiales</taxon>
        <taxon>Pythiaceae</taxon>
        <taxon>Globisporangium</taxon>
    </lineage>
</organism>
<proteinExistence type="predicted"/>
<reference evidence="2" key="2">
    <citation type="submission" date="2010-04" db="EMBL/GenBank/DDBJ databases">
        <authorList>
            <person name="Buell R."/>
            <person name="Hamilton J."/>
            <person name="Hostetler J."/>
        </authorList>
    </citation>
    <scope>NUCLEOTIDE SEQUENCE [LARGE SCALE GENOMIC DNA]</scope>
    <source>
        <strain evidence="2">DAOM:BR144</strain>
    </source>
</reference>
<evidence type="ECO:0000313" key="1">
    <source>
        <dbReference type="EnsemblProtists" id="PYU1_T006440"/>
    </source>
</evidence>
<dbReference type="InParanoid" id="K3WN98"/>
<reference evidence="1" key="3">
    <citation type="submission" date="2015-02" db="UniProtKB">
        <authorList>
            <consortium name="EnsemblProtists"/>
        </authorList>
    </citation>
    <scope>IDENTIFICATION</scope>
    <source>
        <strain evidence="1">DAOM BR144</strain>
    </source>
</reference>
<dbReference type="VEuPathDB" id="FungiDB:PYU1_G006428"/>
<keyword evidence="2" id="KW-1185">Reference proteome</keyword>
<name>K3WN98_GLOUD</name>
<dbReference type="EMBL" id="GL376604">
    <property type="status" value="NOT_ANNOTATED_CDS"/>
    <property type="molecule type" value="Genomic_DNA"/>
</dbReference>
<protein>
    <submittedName>
        <fullName evidence="1">Uncharacterized protein</fullName>
    </submittedName>
</protein>
<dbReference type="AlphaFoldDB" id="K3WN98"/>
<dbReference type="HOGENOM" id="CLU_2839159_0_0_1"/>
<evidence type="ECO:0000313" key="2">
    <source>
        <dbReference type="Proteomes" id="UP000019132"/>
    </source>
</evidence>
<sequence length="66" mass="7802">MSCSFEVIGFQEGGIVVHFVKNMRISESARSVRRRCCDCKRWSMLRKSDQRRCFRITEASKDKIEL</sequence>
<reference evidence="2" key="1">
    <citation type="journal article" date="2010" name="Genome Biol.">
        <title>Genome sequence of the necrotrophic plant pathogen Pythium ultimum reveals original pathogenicity mechanisms and effector repertoire.</title>
        <authorList>
            <person name="Levesque C.A."/>
            <person name="Brouwer H."/>
            <person name="Cano L."/>
            <person name="Hamilton J.P."/>
            <person name="Holt C."/>
            <person name="Huitema E."/>
            <person name="Raffaele S."/>
            <person name="Robideau G.P."/>
            <person name="Thines M."/>
            <person name="Win J."/>
            <person name="Zerillo M.M."/>
            <person name="Beakes G.W."/>
            <person name="Boore J.L."/>
            <person name="Busam D."/>
            <person name="Dumas B."/>
            <person name="Ferriera S."/>
            <person name="Fuerstenberg S.I."/>
            <person name="Gachon C.M."/>
            <person name="Gaulin E."/>
            <person name="Govers F."/>
            <person name="Grenville-Briggs L."/>
            <person name="Horner N."/>
            <person name="Hostetler J."/>
            <person name="Jiang R.H."/>
            <person name="Johnson J."/>
            <person name="Krajaejun T."/>
            <person name="Lin H."/>
            <person name="Meijer H.J."/>
            <person name="Moore B."/>
            <person name="Morris P."/>
            <person name="Phuntmart V."/>
            <person name="Puiu D."/>
            <person name="Shetty J."/>
            <person name="Stajich J.E."/>
            <person name="Tripathy S."/>
            <person name="Wawra S."/>
            <person name="van West P."/>
            <person name="Whitty B.R."/>
            <person name="Coutinho P.M."/>
            <person name="Henrissat B."/>
            <person name="Martin F."/>
            <person name="Thomas P.D."/>
            <person name="Tyler B.M."/>
            <person name="De Vries R.P."/>
            <person name="Kamoun S."/>
            <person name="Yandell M."/>
            <person name="Tisserat N."/>
            <person name="Buell C.R."/>
        </authorList>
    </citation>
    <scope>NUCLEOTIDE SEQUENCE</scope>
    <source>
        <strain evidence="2">DAOM:BR144</strain>
    </source>
</reference>
<accession>K3WN98</accession>
<dbReference type="EnsemblProtists" id="PYU1_T006440">
    <property type="protein sequence ID" value="PYU1_T006440"/>
    <property type="gene ID" value="PYU1_G006428"/>
</dbReference>